<dbReference type="GO" id="GO:0006310">
    <property type="term" value="P:DNA recombination"/>
    <property type="evidence" value="ECO:0007669"/>
    <property type="project" value="UniProtKB-KW"/>
</dbReference>
<evidence type="ECO:0000256" key="1">
    <source>
        <dbReference type="ARBA" id="ARBA00023172"/>
    </source>
</evidence>
<organism evidence="2 3">
    <name type="scientific">Vescimonas fastidiosa</name>
    <dbReference type="NCBI Taxonomy" id="2714353"/>
    <lineage>
        <taxon>Bacteria</taxon>
        <taxon>Bacillati</taxon>
        <taxon>Bacillota</taxon>
        <taxon>Clostridia</taxon>
        <taxon>Eubacteriales</taxon>
        <taxon>Oscillospiraceae</taxon>
        <taxon>Vescimonas</taxon>
    </lineage>
</organism>
<keyword evidence="1" id="KW-0233">DNA recombination</keyword>
<proteinExistence type="predicted"/>
<sequence length="543" mass="62846">MAKEKKIEFPNPNFQLYERVDDEKHMLKYEGSYNFMGVKAIFSVTDQYPFNLKTPSNRVNCRYRGTASIRDPQRNGKVLRLQGEKAACALNDYYMKHPEEKSNPKTDSDVLKIAETINFNGESAQELAEFIFSKCTKMLEKYQDQLVDCVRLHVQPATISPGEAAYIYTDQFLNKRHAKAAEETRTAIRNTIFKFFKRMENKPMSRFTKREINKFVTTENISDSAKNTLYQFWGYCLERHYCEGDNPFERATPKKFSPEAQARKSKQKSYLAQSEREYIFQRLKVQPNAYACLVALGLFCGLPIETALKLTWDKIHFDKGVGWIELMDTDLDGDRFTCATHNYSFVMMPQAYEILHKYKETLETQEKCDISHKRIAGDPAITKVALNKFVETLMAQMVVLKIGGTAFPSKSGYSVLVETYRMMIELECGIQDDEGTKRFLQHRPMTGLVTDDHYVSYTDAEARDRQYMILKRQAPKKNNSKGKIDLKNGDVRYYPDSNKERLFVCMDVEIQSGEYFAIDAGYTIEGKIMSRDTDDEDNSENEN</sequence>
<dbReference type="GO" id="GO:0015074">
    <property type="term" value="P:DNA integration"/>
    <property type="evidence" value="ECO:0007669"/>
    <property type="project" value="InterPro"/>
</dbReference>
<dbReference type="AlphaFoldDB" id="A0A810PN21"/>
<name>A0A810PN21_9FIRM</name>
<keyword evidence="3" id="KW-1185">Reference proteome</keyword>
<dbReference type="GO" id="GO:0003677">
    <property type="term" value="F:DNA binding"/>
    <property type="evidence" value="ECO:0007669"/>
    <property type="project" value="InterPro"/>
</dbReference>
<reference evidence="2" key="1">
    <citation type="submission" date="2020-09" db="EMBL/GenBank/DDBJ databases">
        <title>New species isolated from human feces.</title>
        <authorList>
            <person name="Kitahara M."/>
            <person name="Shigeno Y."/>
            <person name="Shime M."/>
            <person name="Matsumoto Y."/>
            <person name="Nakamura S."/>
            <person name="Motooka D."/>
            <person name="Fukuoka S."/>
            <person name="Nishikawa H."/>
            <person name="Benno Y."/>
        </authorList>
    </citation>
    <scope>NUCLEOTIDE SEQUENCE</scope>
    <source>
        <strain evidence="2">MM35</strain>
    </source>
</reference>
<dbReference type="Proteomes" id="UP000681343">
    <property type="component" value="Chromosome"/>
</dbReference>
<protein>
    <recommendedName>
        <fullName evidence="4">Integrase</fullName>
    </recommendedName>
</protein>
<dbReference type="SUPFAM" id="SSF56349">
    <property type="entry name" value="DNA breaking-rejoining enzymes"/>
    <property type="match status" value="1"/>
</dbReference>
<accession>A0A810PN21</accession>
<evidence type="ECO:0000313" key="2">
    <source>
        <dbReference type="EMBL" id="BCK78178.1"/>
    </source>
</evidence>
<dbReference type="Gene3D" id="1.10.443.10">
    <property type="entry name" value="Intergrase catalytic core"/>
    <property type="match status" value="1"/>
</dbReference>
<dbReference type="KEGG" id="vfa:MM35RIKEN_03700"/>
<evidence type="ECO:0008006" key="4">
    <source>
        <dbReference type="Google" id="ProtNLM"/>
    </source>
</evidence>
<dbReference type="RefSeq" id="WP_212818764.1">
    <property type="nucleotide sequence ID" value="NZ_AP023415.1"/>
</dbReference>
<evidence type="ECO:0000313" key="3">
    <source>
        <dbReference type="Proteomes" id="UP000681343"/>
    </source>
</evidence>
<dbReference type="InterPro" id="IPR011010">
    <property type="entry name" value="DNA_brk_join_enz"/>
</dbReference>
<dbReference type="EMBL" id="AP023415">
    <property type="protein sequence ID" value="BCK78178.1"/>
    <property type="molecule type" value="Genomic_DNA"/>
</dbReference>
<dbReference type="InterPro" id="IPR013762">
    <property type="entry name" value="Integrase-like_cat_sf"/>
</dbReference>
<gene>
    <name evidence="2" type="ORF">MM35RIKEN_03700</name>
</gene>